<dbReference type="InterPro" id="IPR051209">
    <property type="entry name" value="FAD-bind_Monooxygenase_sf"/>
</dbReference>
<protein>
    <recommendedName>
        <fullName evidence="4">L-ornithine N(5)-oxygenase</fullName>
    </recommendedName>
</protein>
<evidence type="ECO:0000313" key="2">
    <source>
        <dbReference type="EMBL" id="CAE6421410.1"/>
    </source>
</evidence>
<name>A0A8H2X9S5_9AGAM</name>
<reference evidence="2" key="1">
    <citation type="submission" date="2021-01" db="EMBL/GenBank/DDBJ databases">
        <authorList>
            <person name="Kaushik A."/>
        </authorList>
    </citation>
    <scope>NUCLEOTIDE SEQUENCE</scope>
    <source>
        <strain evidence="2">AG6-10EEA</strain>
    </source>
</reference>
<proteinExistence type="inferred from homology"/>
<evidence type="ECO:0008006" key="4">
    <source>
        <dbReference type="Google" id="ProtNLM"/>
    </source>
</evidence>
<dbReference type="InterPro" id="IPR036188">
    <property type="entry name" value="FAD/NAD-bd_sf"/>
</dbReference>
<comment type="caution">
    <text evidence="2">The sequence shown here is derived from an EMBL/GenBank/DDBJ whole genome shotgun (WGS) entry which is preliminary data.</text>
</comment>
<organism evidence="2 3">
    <name type="scientific">Rhizoctonia solani</name>
    <dbReference type="NCBI Taxonomy" id="456999"/>
    <lineage>
        <taxon>Eukaryota</taxon>
        <taxon>Fungi</taxon>
        <taxon>Dikarya</taxon>
        <taxon>Basidiomycota</taxon>
        <taxon>Agaricomycotina</taxon>
        <taxon>Agaricomycetes</taxon>
        <taxon>Cantharellales</taxon>
        <taxon>Ceratobasidiaceae</taxon>
        <taxon>Rhizoctonia</taxon>
    </lineage>
</organism>
<dbReference type="PANTHER" id="PTHR42877">
    <property type="entry name" value="L-ORNITHINE N(5)-MONOOXYGENASE-RELATED"/>
    <property type="match status" value="1"/>
</dbReference>
<dbReference type="EMBL" id="CAJMXA010000214">
    <property type="protein sequence ID" value="CAE6421410.1"/>
    <property type="molecule type" value="Genomic_DNA"/>
</dbReference>
<dbReference type="Gene3D" id="3.50.50.60">
    <property type="entry name" value="FAD/NAD(P)-binding domain"/>
    <property type="match status" value="2"/>
</dbReference>
<evidence type="ECO:0000313" key="3">
    <source>
        <dbReference type="Proteomes" id="UP000663853"/>
    </source>
</evidence>
<comment type="similarity">
    <text evidence="1">Belongs to the FAD-binding monooxygenase family.</text>
</comment>
<evidence type="ECO:0000256" key="1">
    <source>
        <dbReference type="ARBA" id="ARBA00010139"/>
    </source>
</evidence>
<gene>
    <name evidence="2" type="ORF">RDB_LOCUS12735</name>
</gene>
<dbReference type="AlphaFoldDB" id="A0A8H2X9S5"/>
<dbReference type="PANTHER" id="PTHR42877:SF4">
    <property type="entry name" value="FAD_NAD(P)-BINDING DOMAIN-CONTAINING PROTEIN-RELATED"/>
    <property type="match status" value="1"/>
</dbReference>
<dbReference type="Pfam" id="PF13450">
    <property type="entry name" value="NAD_binding_8"/>
    <property type="match status" value="1"/>
</dbReference>
<dbReference type="Proteomes" id="UP000663853">
    <property type="component" value="Unassembled WGS sequence"/>
</dbReference>
<sequence>MGARLPALFQKLYHQSPDILHVMANTNKVLDVVIIGAGVGGLTAAIMLQKNMGYYDYTIYDMASDLGGTWHQNTYPGCACDIPAHWYSLSIDPNPDWSCLFAPREEIYKYWKRLAQKHNVEPRIKYNTEFVSAVWNEKEQNYTLKLRDSKTKEFREVKAKLVLSAIGVFNHPRWPDIPGRESFQGQLLHAQNWDHNVGLSGKRVGLIGNGCAGSQILPVISEDKSTTVMNFCRTPSWYIPRPQMQVSPAIQWMFRHVPFALKSLRYTLAGSCELLYHHYKDNFLSNLARKLVEKAMLYRMRSLAPAKYHKYLTPNYPFGCKRIVFDPGYLQALGRSNVDMEWDPIARITPNGIETKSGKEHQLDVIVFATGFDISSSMTPDVTGVNGLRLQEYYDKEDGPTGYMGTTIPGFPNWVTIFGPNSATGHSSVIYMEELQMNYVMKLFKPVIEGKVGSIVPRADSTRKFNDWVQYNLKGHVWPSCHSWYRKDGGGKITGLWPGGNTHMWWSFRKPNWKDYEAVGVKNWAWKQRLYEIVASALQLGLLAAGAGALALVKTGRWEDFVAVHGETAKDLLESLRTLLP</sequence>
<accession>A0A8H2X9S5</accession>
<dbReference type="SUPFAM" id="SSF51905">
    <property type="entry name" value="FAD/NAD(P)-binding domain"/>
    <property type="match status" value="2"/>
</dbReference>